<dbReference type="PANTHER" id="PTHR15410">
    <property type="entry name" value="HIRA-INTERACTING PROTEIN 3"/>
    <property type="match status" value="1"/>
</dbReference>
<feature type="region of interest" description="Disordered" evidence="4">
    <location>
        <begin position="389"/>
        <end position="499"/>
    </location>
</feature>
<sequence>MAEELQDNDAAPNEDAMDTEVDIEAKIQNAMLSRVSHFKEQADSLTFEGVRRLLEKDLCLETYALDVHKRYIKQCLVKCLEGVEEDNASKDSEETGGKSVSREEAAKSLEGRQSKKGVKEPCLEDEEKMEDSPVMGLLTGQKTTNVKPEGIKDEDDKDIPSESIIKKAIRKRTSYLKANSEKVTMAGVRRLLENDLKLTKYALDCCKKIISQQVEEILNSCEAAEQVPNEKKSSQLKTPKKVSKESSHSTEGSSSEEENDEVKPRKKNATKGRIPNSNETKKRKRSAKETVSAKKQSKNVQPTSENDSDEEGGENVSEDGRSESSSEKPVKTLQKEVSTAVYGKRVEHLKSVIKSCGMSVPPAIYKKVKQAPESKRESQLIKELEGILSREGLSANPTEKEIKDVRKKKERAKELEGIDLSNIVSSSRRRSTASYAAPPPPPPKPKIPVETDGDVDDTDEEEDDEEDDEEEDDHDEEDNGGDDESQGEEFNEDDNEDSD</sequence>
<keyword evidence="2" id="KW-0143">Chaperone</keyword>
<keyword evidence="3" id="KW-0539">Nucleus</keyword>
<feature type="region of interest" description="Disordered" evidence="4">
    <location>
        <begin position="86"/>
        <end position="131"/>
    </location>
</feature>
<accession>A0A6J1CJ49</accession>
<evidence type="ECO:0000313" key="7">
    <source>
        <dbReference type="RefSeq" id="XP_022141421.1"/>
    </source>
</evidence>
<evidence type="ECO:0000256" key="1">
    <source>
        <dbReference type="ARBA" id="ARBA00004123"/>
    </source>
</evidence>
<dbReference type="Proteomes" id="UP000504603">
    <property type="component" value="Unplaced"/>
</dbReference>
<feature type="compositionally biased region" description="Basic and acidic residues" evidence="4">
    <location>
        <begin position="318"/>
        <end position="334"/>
    </location>
</feature>
<gene>
    <name evidence="7" type="primary">LOC111011830</name>
</gene>
<feature type="compositionally biased region" description="Acidic residues" evidence="4">
    <location>
        <begin position="306"/>
        <end position="317"/>
    </location>
</feature>
<comment type="subcellular location">
    <subcellularLocation>
        <location evidence="1">Nucleus</location>
    </subcellularLocation>
</comment>
<dbReference type="Pfam" id="PF09649">
    <property type="entry name" value="CHZ"/>
    <property type="match status" value="1"/>
</dbReference>
<dbReference type="SMART" id="SM01082">
    <property type="entry name" value="CHZ"/>
    <property type="match status" value="1"/>
</dbReference>
<evidence type="ECO:0000259" key="5">
    <source>
        <dbReference type="SMART" id="SM01082"/>
    </source>
</evidence>
<dbReference type="RefSeq" id="XP_022141421.1">
    <property type="nucleotide sequence ID" value="XM_022285729.1"/>
</dbReference>
<dbReference type="OrthoDB" id="514832at2759"/>
<proteinExistence type="predicted"/>
<organism evidence="6 7">
    <name type="scientific">Momordica charantia</name>
    <name type="common">Bitter gourd</name>
    <name type="synonym">Balsam pear</name>
    <dbReference type="NCBI Taxonomy" id="3673"/>
    <lineage>
        <taxon>Eukaryota</taxon>
        <taxon>Viridiplantae</taxon>
        <taxon>Streptophyta</taxon>
        <taxon>Embryophyta</taxon>
        <taxon>Tracheophyta</taxon>
        <taxon>Spermatophyta</taxon>
        <taxon>Magnoliopsida</taxon>
        <taxon>eudicotyledons</taxon>
        <taxon>Gunneridae</taxon>
        <taxon>Pentapetalae</taxon>
        <taxon>rosids</taxon>
        <taxon>fabids</taxon>
        <taxon>Cucurbitales</taxon>
        <taxon>Cucurbitaceae</taxon>
        <taxon>Momordiceae</taxon>
        <taxon>Momordica</taxon>
    </lineage>
</organism>
<feature type="region of interest" description="Disordered" evidence="4">
    <location>
        <begin position="224"/>
        <end position="338"/>
    </location>
</feature>
<keyword evidence="6" id="KW-1185">Reference proteome</keyword>
<evidence type="ECO:0000313" key="6">
    <source>
        <dbReference type="Proteomes" id="UP000504603"/>
    </source>
</evidence>
<dbReference type="AlphaFoldDB" id="A0A6J1CJ49"/>
<dbReference type="InterPro" id="IPR019098">
    <property type="entry name" value="Histone_chaperone_domain_CHZ"/>
</dbReference>
<feature type="compositionally biased region" description="Acidic residues" evidence="4">
    <location>
        <begin position="451"/>
        <end position="499"/>
    </location>
</feature>
<dbReference type="PANTHER" id="PTHR15410:SF2">
    <property type="entry name" value="HIRA-INTERACTING PROTEIN 3"/>
    <property type="match status" value="1"/>
</dbReference>
<feature type="compositionally biased region" description="Basic and acidic residues" evidence="4">
    <location>
        <begin position="87"/>
        <end position="122"/>
    </location>
</feature>
<protein>
    <submittedName>
        <fullName evidence="7">DNA ligase 1</fullName>
    </submittedName>
</protein>
<keyword evidence="7" id="KW-0436">Ligase</keyword>
<feature type="compositionally biased region" description="Pro residues" evidence="4">
    <location>
        <begin position="437"/>
        <end position="446"/>
    </location>
</feature>
<reference evidence="7" key="1">
    <citation type="submission" date="2025-08" db="UniProtKB">
        <authorList>
            <consortium name="RefSeq"/>
        </authorList>
    </citation>
    <scope>IDENTIFICATION</scope>
    <source>
        <strain evidence="7">OHB3-1</strain>
    </source>
</reference>
<evidence type="ECO:0000256" key="2">
    <source>
        <dbReference type="ARBA" id="ARBA00023186"/>
    </source>
</evidence>
<evidence type="ECO:0000256" key="3">
    <source>
        <dbReference type="ARBA" id="ARBA00023242"/>
    </source>
</evidence>
<name>A0A6J1CJ49_MOMCH</name>
<dbReference type="GO" id="GO:0005634">
    <property type="term" value="C:nucleus"/>
    <property type="evidence" value="ECO:0007669"/>
    <property type="project" value="UniProtKB-SubCell"/>
</dbReference>
<feature type="domain" description="Histone chaperone" evidence="5">
    <location>
        <begin position="409"/>
        <end position="444"/>
    </location>
</feature>
<dbReference type="KEGG" id="mcha:111011830"/>
<dbReference type="GeneID" id="111011830"/>
<evidence type="ECO:0000256" key="4">
    <source>
        <dbReference type="SAM" id="MobiDB-lite"/>
    </source>
</evidence>
<dbReference type="InterPro" id="IPR037647">
    <property type="entry name" value="HIRIP3"/>
</dbReference>
<dbReference type="GO" id="GO:0016874">
    <property type="term" value="F:ligase activity"/>
    <property type="evidence" value="ECO:0007669"/>
    <property type="project" value="UniProtKB-KW"/>
</dbReference>